<dbReference type="Proteomes" id="UP000186098">
    <property type="component" value="Unassembled WGS sequence"/>
</dbReference>
<evidence type="ECO:0000313" key="18">
    <source>
        <dbReference type="Proteomes" id="UP000186098"/>
    </source>
</evidence>
<evidence type="ECO:0000256" key="9">
    <source>
        <dbReference type="ARBA" id="ARBA00022617"/>
    </source>
</evidence>
<dbReference type="Pfam" id="PF01127">
    <property type="entry name" value="Sdh_cyt"/>
    <property type="match status" value="1"/>
</dbReference>
<feature type="transmembrane region" description="Helical" evidence="16">
    <location>
        <begin position="21"/>
        <end position="43"/>
    </location>
</feature>
<dbReference type="InterPro" id="IPR014312">
    <property type="entry name" value="Succ_DH_anchor"/>
</dbReference>
<dbReference type="OrthoDB" id="9809280at2"/>
<dbReference type="GO" id="GO:0046872">
    <property type="term" value="F:metal ion binding"/>
    <property type="evidence" value="ECO:0007669"/>
    <property type="project" value="UniProtKB-KW"/>
</dbReference>
<dbReference type="GO" id="GO:0020037">
    <property type="term" value="F:heme binding"/>
    <property type="evidence" value="ECO:0007669"/>
    <property type="project" value="InterPro"/>
</dbReference>
<name>A0A1N7KTC8_9RHOB</name>
<keyword evidence="15 16" id="KW-0472">Membrane</keyword>
<sequence length="123" mass="13216">MRYLTDRKRAEGRGAAHSGTADHWYMTVSAVALAFMTPAFIYVMGSAIGTSHEEVLATFSRPFPAILAGLYLVVAMQHFRRGAAMMISDYSQGITRKALTIGAISISYAVIAAGVFALARIAL</sequence>
<keyword evidence="11" id="KW-0479">Metal-binding</keyword>
<evidence type="ECO:0000256" key="3">
    <source>
        <dbReference type="ARBA" id="ARBA00004141"/>
    </source>
</evidence>
<evidence type="ECO:0000256" key="14">
    <source>
        <dbReference type="ARBA" id="ARBA00023004"/>
    </source>
</evidence>
<protein>
    <recommendedName>
        <fullName evidence="6">Succinate dehydrogenase hydrophobic membrane anchor subunit</fullName>
    </recommendedName>
</protein>
<dbReference type="EMBL" id="FTOM01000002">
    <property type="protein sequence ID" value="SIS64849.1"/>
    <property type="molecule type" value="Genomic_DNA"/>
</dbReference>
<dbReference type="AlphaFoldDB" id="A0A1N7KTC8"/>
<evidence type="ECO:0000256" key="10">
    <source>
        <dbReference type="ARBA" id="ARBA00022692"/>
    </source>
</evidence>
<evidence type="ECO:0000256" key="6">
    <source>
        <dbReference type="ARBA" id="ARBA00019425"/>
    </source>
</evidence>
<evidence type="ECO:0000256" key="15">
    <source>
        <dbReference type="ARBA" id="ARBA00023136"/>
    </source>
</evidence>
<keyword evidence="7" id="KW-0813">Transport</keyword>
<keyword evidence="18" id="KW-1185">Reference proteome</keyword>
<evidence type="ECO:0000256" key="5">
    <source>
        <dbReference type="ARBA" id="ARBA00011558"/>
    </source>
</evidence>
<evidence type="ECO:0000256" key="2">
    <source>
        <dbReference type="ARBA" id="ARBA00004050"/>
    </source>
</evidence>
<keyword evidence="10 16" id="KW-0812">Transmembrane</keyword>
<evidence type="ECO:0000256" key="12">
    <source>
        <dbReference type="ARBA" id="ARBA00022982"/>
    </source>
</evidence>
<keyword evidence="13 16" id="KW-1133">Transmembrane helix</keyword>
<dbReference type="SUPFAM" id="SSF81343">
    <property type="entry name" value="Fumarate reductase respiratory complex transmembrane subunits"/>
    <property type="match status" value="1"/>
</dbReference>
<comment type="subcellular location">
    <subcellularLocation>
        <location evidence="3">Membrane</location>
        <topology evidence="3">Multi-pass membrane protein</topology>
    </subcellularLocation>
</comment>
<proteinExistence type="predicted"/>
<comment type="subunit">
    <text evidence="5">Part of an enzyme complex containing four subunits: a flavoprotein, an iron-sulfur protein, plus two membrane-anchoring proteins, SdhC and SdhD.</text>
</comment>
<dbReference type="GO" id="GO:0016020">
    <property type="term" value="C:membrane"/>
    <property type="evidence" value="ECO:0007669"/>
    <property type="project" value="UniProtKB-SubCell"/>
</dbReference>
<evidence type="ECO:0000256" key="7">
    <source>
        <dbReference type="ARBA" id="ARBA00022448"/>
    </source>
</evidence>
<evidence type="ECO:0000256" key="13">
    <source>
        <dbReference type="ARBA" id="ARBA00022989"/>
    </source>
</evidence>
<comment type="cofactor">
    <cofactor evidence="1">
        <name>heme</name>
        <dbReference type="ChEBI" id="CHEBI:30413"/>
    </cofactor>
</comment>
<dbReference type="RefSeq" id="WP_076363857.1">
    <property type="nucleotide sequence ID" value="NZ_FTOM01000002.1"/>
</dbReference>
<evidence type="ECO:0000256" key="11">
    <source>
        <dbReference type="ARBA" id="ARBA00022723"/>
    </source>
</evidence>
<evidence type="ECO:0000256" key="1">
    <source>
        <dbReference type="ARBA" id="ARBA00001971"/>
    </source>
</evidence>
<dbReference type="UniPathway" id="UPA00223"/>
<evidence type="ECO:0000256" key="16">
    <source>
        <dbReference type="SAM" id="Phobius"/>
    </source>
</evidence>
<dbReference type="Gene3D" id="1.20.1300.10">
    <property type="entry name" value="Fumarate reductase/succinate dehydrogenase, transmembrane subunit"/>
    <property type="match status" value="1"/>
</dbReference>
<feature type="transmembrane region" description="Helical" evidence="16">
    <location>
        <begin position="99"/>
        <end position="122"/>
    </location>
</feature>
<keyword evidence="8" id="KW-0816">Tricarboxylic acid cycle</keyword>
<keyword evidence="12" id="KW-0249">Electron transport</keyword>
<dbReference type="InterPro" id="IPR000701">
    <property type="entry name" value="SuccDH_FuR_B_TM-su"/>
</dbReference>
<dbReference type="NCBIfam" id="TIGR02968">
    <property type="entry name" value="succ_dehyd_anc"/>
    <property type="match status" value="1"/>
</dbReference>
<comment type="function">
    <text evidence="2">Membrane-anchoring subunit of succinate dehydrogenase (SDH).</text>
</comment>
<evidence type="ECO:0000256" key="4">
    <source>
        <dbReference type="ARBA" id="ARBA00005163"/>
    </source>
</evidence>
<dbReference type="InterPro" id="IPR034804">
    <property type="entry name" value="SQR/QFR_C/D"/>
</dbReference>
<evidence type="ECO:0000256" key="8">
    <source>
        <dbReference type="ARBA" id="ARBA00022532"/>
    </source>
</evidence>
<evidence type="ECO:0000313" key="17">
    <source>
        <dbReference type="EMBL" id="SIS64849.1"/>
    </source>
</evidence>
<reference evidence="18" key="1">
    <citation type="submission" date="2017-01" db="EMBL/GenBank/DDBJ databases">
        <authorList>
            <person name="Varghese N."/>
            <person name="Submissions S."/>
        </authorList>
    </citation>
    <scope>NUCLEOTIDE SEQUENCE [LARGE SCALE GENOMIC DNA]</scope>
    <source>
        <strain evidence="18">DSM 18714</strain>
    </source>
</reference>
<dbReference type="GO" id="GO:0006099">
    <property type="term" value="P:tricarboxylic acid cycle"/>
    <property type="evidence" value="ECO:0007669"/>
    <property type="project" value="UniProtKB-UniPathway"/>
</dbReference>
<keyword evidence="14" id="KW-0408">Iron</keyword>
<organism evidence="17 18">
    <name type="scientific">Phaeovulum vinaykumarii</name>
    <dbReference type="NCBI Taxonomy" id="407234"/>
    <lineage>
        <taxon>Bacteria</taxon>
        <taxon>Pseudomonadati</taxon>
        <taxon>Pseudomonadota</taxon>
        <taxon>Alphaproteobacteria</taxon>
        <taxon>Rhodobacterales</taxon>
        <taxon>Paracoccaceae</taxon>
        <taxon>Phaeovulum</taxon>
    </lineage>
</organism>
<comment type="pathway">
    <text evidence="4">Carbohydrate metabolism; tricarboxylic acid cycle.</text>
</comment>
<dbReference type="STRING" id="407234.SAMN05421795_102147"/>
<accession>A0A1N7KTC8</accession>
<feature type="transmembrane region" description="Helical" evidence="16">
    <location>
        <begin position="63"/>
        <end position="79"/>
    </location>
</feature>
<keyword evidence="9" id="KW-0349">Heme</keyword>
<gene>
    <name evidence="17" type="ORF">SAMN05421795_102147</name>
</gene>
<dbReference type="CDD" id="cd03495">
    <property type="entry name" value="SQR_TypeC_SdhD_like"/>
    <property type="match status" value="1"/>
</dbReference>